<dbReference type="OrthoDB" id="10529058at2759"/>
<reference evidence="2" key="2">
    <citation type="submission" date="2017-12" db="EMBL/GenBank/DDBJ databases">
        <title>Genome sequence of the Bar-tailed Godwit (Limosa lapponica baueri).</title>
        <authorList>
            <person name="Lima N.C.B."/>
            <person name="Parody-Merino A.M."/>
            <person name="Battley P.F."/>
            <person name="Fidler A.E."/>
            <person name="Prosdocimi F."/>
        </authorList>
    </citation>
    <scope>NUCLEOTIDE SEQUENCE [LARGE SCALE GENOMIC DNA]</scope>
</reference>
<protein>
    <submittedName>
        <fullName evidence="1">Uncharacterized protein</fullName>
    </submittedName>
</protein>
<accession>A0A2I0U2B6</accession>
<name>A0A2I0U2B6_LIMLA</name>
<sequence length="90" mass="10045">MEGMAQHLGIIDNSLEEIARPRQGFVPALYVYMQARKLKSSKEATKFDFTNKGTERAASSMAKAQLVSVVRDIHEDWRAGMAREGKIGMS</sequence>
<dbReference type="EMBL" id="KZ506317">
    <property type="protein sequence ID" value="PKU40207.1"/>
    <property type="molecule type" value="Genomic_DNA"/>
</dbReference>
<reference evidence="2" key="1">
    <citation type="submission" date="2017-11" db="EMBL/GenBank/DDBJ databases">
        <authorList>
            <person name="Lima N.C."/>
            <person name="Parody-Merino A.M."/>
            <person name="Battley P.F."/>
            <person name="Fidler A.E."/>
            <person name="Prosdocimi F."/>
        </authorList>
    </citation>
    <scope>NUCLEOTIDE SEQUENCE [LARGE SCALE GENOMIC DNA]</scope>
</reference>
<dbReference type="Proteomes" id="UP000233556">
    <property type="component" value="Unassembled WGS sequence"/>
</dbReference>
<gene>
    <name evidence="1" type="ORF">llap_9489</name>
</gene>
<organism evidence="1 2">
    <name type="scientific">Limosa lapponica baueri</name>
    <dbReference type="NCBI Taxonomy" id="1758121"/>
    <lineage>
        <taxon>Eukaryota</taxon>
        <taxon>Metazoa</taxon>
        <taxon>Chordata</taxon>
        <taxon>Craniata</taxon>
        <taxon>Vertebrata</taxon>
        <taxon>Euteleostomi</taxon>
        <taxon>Archelosauria</taxon>
        <taxon>Archosauria</taxon>
        <taxon>Dinosauria</taxon>
        <taxon>Saurischia</taxon>
        <taxon>Theropoda</taxon>
        <taxon>Coelurosauria</taxon>
        <taxon>Aves</taxon>
        <taxon>Neognathae</taxon>
        <taxon>Neoaves</taxon>
        <taxon>Charadriiformes</taxon>
        <taxon>Scolopacidae</taxon>
        <taxon>Limosa</taxon>
    </lineage>
</organism>
<dbReference type="AlphaFoldDB" id="A0A2I0U2B6"/>
<proteinExistence type="predicted"/>
<evidence type="ECO:0000313" key="1">
    <source>
        <dbReference type="EMBL" id="PKU40207.1"/>
    </source>
</evidence>
<keyword evidence="2" id="KW-1185">Reference proteome</keyword>
<evidence type="ECO:0000313" key="2">
    <source>
        <dbReference type="Proteomes" id="UP000233556"/>
    </source>
</evidence>